<feature type="domain" description="CzcB-like barrel-sandwich hybrid" evidence="4">
    <location>
        <begin position="54"/>
        <end position="178"/>
    </location>
</feature>
<evidence type="ECO:0000313" key="7">
    <source>
        <dbReference type="Proteomes" id="UP000319255"/>
    </source>
</evidence>
<protein>
    <submittedName>
        <fullName evidence="6">Efflux RND transporter periplasmic adaptor subunit</fullName>
    </submittedName>
</protein>
<keyword evidence="2" id="KW-0175">Coiled coil</keyword>
<dbReference type="RefSeq" id="WP_140455750.1">
    <property type="nucleotide sequence ID" value="NZ_VFRP01000027.1"/>
</dbReference>
<evidence type="ECO:0000256" key="2">
    <source>
        <dbReference type="SAM" id="Coils"/>
    </source>
</evidence>
<dbReference type="Gene3D" id="1.10.287.470">
    <property type="entry name" value="Helix hairpin bin"/>
    <property type="match status" value="1"/>
</dbReference>
<keyword evidence="7" id="KW-1185">Reference proteome</keyword>
<comment type="similarity">
    <text evidence="1">Belongs to the membrane fusion protein (MFP) (TC 8.A.1) family.</text>
</comment>
<feature type="coiled-coil region" evidence="2">
    <location>
        <begin position="86"/>
        <end position="144"/>
    </location>
</feature>
<dbReference type="AlphaFoldDB" id="A0A501WGE1"/>
<sequence length="331" mass="35515">MLTRVVPILALLLAAAAAFVLLSSPRAVEVVPARRGTAAEVVYATGTVEPVTWAKVAPLVQARIVELCGCEGATVAKDQVLARLDARSAEAVIAELQARQDYLTREWDRLRRLAERDIATRADLERAESEAAQVEAAIAGARTRLENYVLRAPTDGVVLRQEGEVGEIADPGEALYWVGQIAPLRVVAEVNEEDIPRVTPGQRTLLAADAFPDRRLEAEVASVTPMGDPVNKTYRVRFTLPADTPLMIGMSVEVNVIVREEKDALLVPTGAVDASGAVWVVEEGVARRREVTLGIRGTTEVAVTEGLDEGVAVITPAPSDLAEGAHVEVRQ</sequence>
<dbReference type="Pfam" id="PF25954">
    <property type="entry name" value="Beta-barrel_RND_2"/>
    <property type="match status" value="1"/>
</dbReference>
<dbReference type="NCBIfam" id="TIGR01730">
    <property type="entry name" value="RND_mfp"/>
    <property type="match status" value="1"/>
</dbReference>
<reference evidence="6 7" key="1">
    <citation type="submission" date="2019-06" db="EMBL/GenBank/DDBJ databases">
        <title>A novel bacterium of genus Amaricoccus, isolated from marine sediment.</title>
        <authorList>
            <person name="Huang H."/>
            <person name="Mo K."/>
            <person name="Hu Y."/>
        </authorList>
    </citation>
    <scope>NUCLEOTIDE SEQUENCE [LARGE SCALE GENOMIC DNA]</scope>
    <source>
        <strain evidence="6 7">HB172011</strain>
    </source>
</reference>
<organism evidence="6 7">
    <name type="scientific">Amaricoccus solimangrovi</name>
    <dbReference type="NCBI Taxonomy" id="2589815"/>
    <lineage>
        <taxon>Bacteria</taxon>
        <taxon>Pseudomonadati</taxon>
        <taxon>Pseudomonadota</taxon>
        <taxon>Alphaproteobacteria</taxon>
        <taxon>Rhodobacterales</taxon>
        <taxon>Paracoccaceae</taxon>
        <taxon>Amaricoccus</taxon>
    </lineage>
</organism>
<evidence type="ECO:0000259" key="3">
    <source>
        <dbReference type="Pfam" id="PF25954"/>
    </source>
</evidence>
<dbReference type="SUPFAM" id="SSF111369">
    <property type="entry name" value="HlyD-like secretion proteins"/>
    <property type="match status" value="1"/>
</dbReference>
<dbReference type="PANTHER" id="PTHR30469">
    <property type="entry name" value="MULTIDRUG RESISTANCE PROTEIN MDTA"/>
    <property type="match status" value="1"/>
</dbReference>
<dbReference type="InterPro" id="IPR006143">
    <property type="entry name" value="RND_pump_MFP"/>
</dbReference>
<proteinExistence type="inferred from homology"/>
<evidence type="ECO:0000313" key="6">
    <source>
        <dbReference type="EMBL" id="TPE47862.1"/>
    </source>
</evidence>
<dbReference type="PANTHER" id="PTHR30469:SF33">
    <property type="entry name" value="SLR1207 PROTEIN"/>
    <property type="match status" value="1"/>
</dbReference>
<dbReference type="InterPro" id="IPR058637">
    <property type="entry name" value="YknX-like_C"/>
</dbReference>
<evidence type="ECO:0000259" key="5">
    <source>
        <dbReference type="Pfam" id="PF25989"/>
    </source>
</evidence>
<comment type="caution">
    <text evidence="6">The sequence shown here is derived from an EMBL/GenBank/DDBJ whole genome shotgun (WGS) entry which is preliminary data.</text>
</comment>
<dbReference type="Gene3D" id="2.40.420.20">
    <property type="match status" value="1"/>
</dbReference>
<feature type="domain" description="CusB-like beta-barrel" evidence="3">
    <location>
        <begin position="186"/>
        <end position="256"/>
    </location>
</feature>
<evidence type="ECO:0000259" key="4">
    <source>
        <dbReference type="Pfam" id="PF25973"/>
    </source>
</evidence>
<dbReference type="OrthoDB" id="9791520at2"/>
<feature type="domain" description="YknX-like C-terminal permuted SH3-like" evidence="5">
    <location>
        <begin position="267"/>
        <end position="329"/>
    </location>
</feature>
<dbReference type="InterPro" id="IPR058647">
    <property type="entry name" value="BSH_CzcB-like"/>
</dbReference>
<gene>
    <name evidence="6" type="ORF">FJM51_19180</name>
</gene>
<dbReference type="InterPro" id="IPR058792">
    <property type="entry name" value="Beta-barrel_RND_2"/>
</dbReference>
<dbReference type="Gene3D" id="2.40.30.170">
    <property type="match status" value="1"/>
</dbReference>
<evidence type="ECO:0000256" key="1">
    <source>
        <dbReference type="ARBA" id="ARBA00009477"/>
    </source>
</evidence>
<name>A0A501WGE1_9RHOB</name>
<dbReference type="Pfam" id="PF25973">
    <property type="entry name" value="BSH_CzcB"/>
    <property type="match status" value="1"/>
</dbReference>
<accession>A0A501WGE1</accession>
<dbReference type="Gene3D" id="2.40.50.100">
    <property type="match status" value="1"/>
</dbReference>
<dbReference type="Pfam" id="PF25989">
    <property type="entry name" value="YknX_C"/>
    <property type="match status" value="1"/>
</dbReference>
<dbReference type="EMBL" id="VFRP01000027">
    <property type="protein sequence ID" value="TPE47862.1"/>
    <property type="molecule type" value="Genomic_DNA"/>
</dbReference>
<dbReference type="GO" id="GO:1990281">
    <property type="term" value="C:efflux pump complex"/>
    <property type="evidence" value="ECO:0007669"/>
    <property type="project" value="TreeGrafter"/>
</dbReference>
<dbReference type="Proteomes" id="UP000319255">
    <property type="component" value="Unassembled WGS sequence"/>
</dbReference>
<dbReference type="GO" id="GO:0015562">
    <property type="term" value="F:efflux transmembrane transporter activity"/>
    <property type="evidence" value="ECO:0007669"/>
    <property type="project" value="TreeGrafter"/>
</dbReference>